<dbReference type="GO" id="GO:0005524">
    <property type="term" value="F:ATP binding"/>
    <property type="evidence" value="ECO:0007669"/>
    <property type="project" value="InterPro"/>
</dbReference>
<proteinExistence type="predicted"/>
<dbReference type="Pfam" id="PF00069">
    <property type="entry name" value="Pkinase"/>
    <property type="match status" value="1"/>
</dbReference>
<name>A0A8C7LIR2_ONCKI</name>
<reference evidence="3" key="2">
    <citation type="submission" date="2025-09" db="UniProtKB">
        <authorList>
            <consortium name="Ensembl"/>
        </authorList>
    </citation>
    <scope>IDENTIFICATION</scope>
</reference>
<accession>A0A8C7LIR2</accession>
<evidence type="ECO:0000313" key="3">
    <source>
        <dbReference type="Ensembl" id="ENSOKIP00005117228.1"/>
    </source>
</evidence>
<dbReference type="InterPro" id="IPR000719">
    <property type="entry name" value="Prot_kinase_dom"/>
</dbReference>
<feature type="coiled-coil region" evidence="1">
    <location>
        <begin position="207"/>
        <end position="303"/>
    </location>
</feature>
<dbReference type="InterPro" id="IPR002999">
    <property type="entry name" value="Tudor"/>
</dbReference>
<dbReference type="SUPFAM" id="SSF56112">
    <property type="entry name" value="Protein kinase-like (PK-like)"/>
    <property type="match status" value="1"/>
</dbReference>
<reference evidence="3" key="1">
    <citation type="submission" date="2025-08" db="UniProtKB">
        <authorList>
            <consortium name="Ensembl"/>
        </authorList>
    </citation>
    <scope>IDENTIFICATION</scope>
</reference>
<dbReference type="AlphaFoldDB" id="A0A8C7LIR2"/>
<dbReference type="PROSITE" id="PS50011">
    <property type="entry name" value="PROTEIN_KINASE_DOM"/>
    <property type="match status" value="1"/>
</dbReference>
<gene>
    <name evidence="3" type="primary">STK31</name>
    <name evidence="3" type="synonym">LOC109884497</name>
</gene>
<dbReference type="InterPro" id="IPR011009">
    <property type="entry name" value="Kinase-like_dom_sf"/>
</dbReference>
<feature type="domain" description="Protein kinase" evidence="2">
    <location>
        <begin position="637"/>
        <end position="927"/>
    </location>
</feature>
<sequence length="931" mass="104410">MMDGENMELVGVTHVLDAITFWAQNVKDDQAIDNIRKALADKCPTAPRVLGSPNPQKIYGAVFSEDSCWYRCKVLQQTDNGKAFLQNLIYGKKVRIQKKSVCLDGTVLVQAFQGNLDIGEEVLKMKFAKFTLPGSNREGPMSVRALQESHCPWPQRVLDWPGPQGDGDIPGSTVCMPKLRPVFPDQSPLSMKEKSKATAQHAANLMKKKMDQELVEENQRLKAERETQRREDQLRDSLSELQKLKEETANYAKEAERWKVERNTLQNQSEQLEKHLQVSKQEVQAVRGQLKKKEKQVDKLLDSAVAERFCRLAEGVDSLRGLRERNPGNTDSDSLTESINIVINNSISAPVAMEKLESAWRDYSLAQEKLKACQTKEQLWDLIDNRNKVRGVLTATVESFLQEVECLPVRQRMDKLEEVSSSLTAVFGPASMEGDVGQQAFEQFSQWRTQRSQLTSSVRDGTDKALQALCTWSENVGKFFCLSANTVVGVNDIVDGVNELLKQAENNVAKELDSPLSVGEQNNHETKAVSNAFHKVMQHIQSEQSLLSDIMEKYLLNTKFKGEMLQWQNASPTPDSLFSVKKRIRSLRAQLRWRQVEEASLEEAEDFDLTEILKKKEEIAETRNTLFHEIGQERKEYMKLSAVAEGCCPELPLLYPEADIHSHMSSGGLVVKSLDRDMFDAEPMKELSGRRPLVCTEFQGQRVILKGYTVNEEAEARVLERTTQFHRTRTQRESQTDTGILPLLALFFSKSDPLAYVMVPYFPNGSLWNVQAAKPLTASETVKVMRGVARGLQALHAAGVTHASLNPNNVFVLHRHQGMVGDYDFIKTPVQRAVDSGMVAGSISLVAPELRQTQGTPPTPACDMYSYGCLLFWLHAPGFNGDLDSGSRLALDISGVKLEDNLQALLSKLLVCVGRLTAAETLADDYFLSDQ</sequence>
<dbReference type="InterPro" id="IPR050167">
    <property type="entry name" value="Ser_Thr_protein_kinase"/>
</dbReference>
<dbReference type="SUPFAM" id="SSF63748">
    <property type="entry name" value="Tudor/PWWP/MBT"/>
    <property type="match status" value="1"/>
</dbReference>
<dbReference type="Proteomes" id="UP000694557">
    <property type="component" value="Unassembled WGS sequence"/>
</dbReference>
<keyword evidence="4" id="KW-1185">Reference proteome</keyword>
<dbReference type="GeneTree" id="ENSGT00390000007287"/>
<dbReference type="Pfam" id="PF00567">
    <property type="entry name" value="TUDOR"/>
    <property type="match status" value="1"/>
</dbReference>
<evidence type="ECO:0000313" key="4">
    <source>
        <dbReference type="Proteomes" id="UP000694557"/>
    </source>
</evidence>
<dbReference type="GO" id="GO:0004672">
    <property type="term" value="F:protein kinase activity"/>
    <property type="evidence" value="ECO:0007669"/>
    <property type="project" value="InterPro"/>
</dbReference>
<keyword evidence="1" id="KW-0175">Coiled coil</keyword>
<evidence type="ECO:0000259" key="2">
    <source>
        <dbReference type="PROSITE" id="PS50011"/>
    </source>
</evidence>
<dbReference type="SMART" id="SM00220">
    <property type="entry name" value="S_TKc"/>
    <property type="match status" value="1"/>
</dbReference>
<dbReference type="Gene3D" id="2.30.30.140">
    <property type="match status" value="1"/>
</dbReference>
<dbReference type="PANTHER" id="PTHR23257">
    <property type="entry name" value="SERINE-THREONINE PROTEIN KINASE"/>
    <property type="match status" value="1"/>
</dbReference>
<dbReference type="Gene3D" id="1.10.510.10">
    <property type="entry name" value="Transferase(Phosphotransferase) domain 1"/>
    <property type="match status" value="1"/>
</dbReference>
<dbReference type="InterPro" id="IPR035437">
    <property type="entry name" value="SNase_OB-fold_sf"/>
</dbReference>
<evidence type="ECO:0000256" key="1">
    <source>
        <dbReference type="SAM" id="Coils"/>
    </source>
</evidence>
<dbReference type="Gene3D" id="2.40.50.90">
    <property type="match status" value="1"/>
</dbReference>
<dbReference type="Ensembl" id="ENSOKIT00005125331.1">
    <property type="protein sequence ID" value="ENSOKIP00005117228.1"/>
    <property type="gene ID" value="ENSOKIG00005050702.1"/>
</dbReference>
<protein>
    <submittedName>
        <fullName evidence="3">Serine/threonine kinase 31</fullName>
    </submittedName>
</protein>
<organism evidence="3 4">
    <name type="scientific">Oncorhynchus kisutch</name>
    <name type="common">Coho salmon</name>
    <name type="synonym">Salmo kisutch</name>
    <dbReference type="NCBI Taxonomy" id="8019"/>
    <lineage>
        <taxon>Eukaryota</taxon>
        <taxon>Metazoa</taxon>
        <taxon>Chordata</taxon>
        <taxon>Craniata</taxon>
        <taxon>Vertebrata</taxon>
        <taxon>Euteleostomi</taxon>
        <taxon>Actinopterygii</taxon>
        <taxon>Neopterygii</taxon>
        <taxon>Teleostei</taxon>
        <taxon>Protacanthopterygii</taxon>
        <taxon>Salmoniformes</taxon>
        <taxon>Salmonidae</taxon>
        <taxon>Salmoninae</taxon>
        <taxon>Oncorhynchus</taxon>
    </lineage>
</organism>